<dbReference type="PANTHER" id="PTHR30055:SF146">
    <property type="entry name" value="HTH-TYPE TRANSCRIPTIONAL DUAL REGULATOR CECR"/>
    <property type="match status" value="1"/>
</dbReference>
<dbReference type="AlphaFoldDB" id="A0A1G7ZF88"/>
<accession>A0A1G7ZF88</accession>
<keyword evidence="3" id="KW-0804">Transcription</keyword>
<dbReference type="FunFam" id="1.10.10.60:FF:000141">
    <property type="entry name" value="TetR family transcriptional regulator"/>
    <property type="match status" value="1"/>
</dbReference>
<name>A0A1G7ZF88_9ACTN</name>
<reference evidence="6 7" key="1">
    <citation type="submission" date="2016-10" db="EMBL/GenBank/DDBJ databases">
        <authorList>
            <person name="de Groot N.N."/>
        </authorList>
    </citation>
    <scope>NUCLEOTIDE SEQUENCE [LARGE SCALE GENOMIC DNA]</scope>
    <source>
        <strain evidence="6 7">CPCC 201354</strain>
    </source>
</reference>
<organism evidence="6 7">
    <name type="scientific">Sinosporangium album</name>
    <dbReference type="NCBI Taxonomy" id="504805"/>
    <lineage>
        <taxon>Bacteria</taxon>
        <taxon>Bacillati</taxon>
        <taxon>Actinomycetota</taxon>
        <taxon>Actinomycetes</taxon>
        <taxon>Streptosporangiales</taxon>
        <taxon>Streptosporangiaceae</taxon>
        <taxon>Sinosporangium</taxon>
    </lineage>
</organism>
<dbReference type="Pfam" id="PF00440">
    <property type="entry name" value="TetR_N"/>
    <property type="match status" value="1"/>
</dbReference>
<dbReference type="InterPro" id="IPR009057">
    <property type="entry name" value="Homeodomain-like_sf"/>
</dbReference>
<dbReference type="RefSeq" id="WP_093170770.1">
    <property type="nucleotide sequence ID" value="NZ_FNCN01000011.1"/>
</dbReference>
<evidence type="ECO:0000256" key="4">
    <source>
        <dbReference type="PROSITE-ProRule" id="PRU00335"/>
    </source>
</evidence>
<dbReference type="EMBL" id="FNCN01000011">
    <property type="protein sequence ID" value="SDH07443.1"/>
    <property type="molecule type" value="Genomic_DNA"/>
</dbReference>
<sequence length="205" mass="22809">MTAVEQSRRRGRSEQKHTAVLDAAQALFLADGYERTSVDAIAARAEVSKRTVYDHFGDKERIYGAVMDRVSERLLVTVKAAIEEELPEGCDLRSGLLSFARRVATDTFSSSDFTLFRRLLGMSIGKRRITGSVRNAPKELFVGRMASFFKAGAIITENPWRAAEHFIALTFLLALDTLDPAVEGAWNEVDEVLVDGVDTFLRAYT</sequence>
<gene>
    <name evidence="6" type="ORF">SAMN05421505_11134</name>
</gene>
<dbReference type="Gene3D" id="1.10.357.10">
    <property type="entry name" value="Tetracycline Repressor, domain 2"/>
    <property type="match status" value="1"/>
</dbReference>
<dbReference type="InterPro" id="IPR001647">
    <property type="entry name" value="HTH_TetR"/>
</dbReference>
<evidence type="ECO:0000256" key="1">
    <source>
        <dbReference type="ARBA" id="ARBA00023015"/>
    </source>
</evidence>
<dbReference type="PRINTS" id="PR00455">
    <property type="entry name" value="HTHTETR"/>
</dbReference>
<dbReference type="GO" id="GO:0045892">
    <property type="term" value="P:negative regulation of DNA-templated transcription"/>
    <property type="evidence" value="ECO:0007669"/>
    <property type="project" value="UniProtKB-ARBA"/>
</dbReference>
<protein>
    <submittedName>
        <fullName evidence="6">TetR/AcrR family transcriptional regulator, mexJK operon transcriptional repressor</fullName>
    </submittedName>
</protein>
<dbReference type="PROSITE" id="PS01081">
    <property type="entry name" value="HTH_TETR_1"/>
    <property type="match status" value="1"/>
</dbReference>
<dbReference type="InterPro" id="IPR023772">
    <property type="entry name" value="DNA-bd_HTH_TetR-type_CS"/>
</dbReference>
<dbReference type="InterPro" id="IPR050109">
    <property type="entry name" value="HTH-type_TetR-like_transc_reg"/>
</dbReference>
<dbReference type="OrthoDB" id="7186128at2"/>
<keyword evidence="2 4" id="KW-0238">DNA-binding</keyword>
<dbReference type="GO" id="GO:0003700">
    <property type="term" value="F:DNA-binding transcription factor activity"/>
    <property type="evidence" value="ECO:0007669"/>
    <property type="project" value="TreeGrafter"/>
</dbReference>
<feature type="domain" description="HTH tetR-type" evidence="5">
    <location>
        <begin position="14"/>
        <end position="74"/>
    </location>
</feature>
<dbReference type="GO" id="GO:0000976">
    <property type="term" value="F:transcription cis-regulatory region binding"/>
    <property type="evidence" value="ECO:0007669"/>
    <property type="project" value="TreeGrafter"/>
</dbReference>
<dbReference type="Proteomes" id="UP000198923">
    <property type="component" value="Unassembled WGS sequence"/>
</dbReference>
<feature type="DNA-binding region" description="H-T-H motif" evidence="4">
    <location>
        <begin position="37"/>
        <end position="56"/>
    </location>
</feature>
<keyword evidence="1" id="KW-0805">Transcription regulation</keyword>
<evidence type="ECO:0000313" key="7">
    <source>
        <dbReference type="Proteomes" id="UP000198923"/>
    </source>
</evidence>
<proteinExistence type="predicted"/>
<dbReference type="SUPFAM" id="SSF46689">
    <property type="entry name" value="Homeodomain-like"/>
    <property type="match status" value="1"/>
</dbReference>
<evidence type="ECO:0000256" key="2">
    <source>
        <dbReference type="ARBA" id="ARBA00023125"/>
    </source>
</evidence>
<evidence type="ECO:0000256" key="3">
    <source>
        <dbReference type="ARBA" id="ARBA00023163"/>
    </source>
</evidence>
<keyword evidence="7" id="KW-1185">Reference proteome</keyword>
<dbReference type="PANTHER" id="PTHR30055">
    <property type="entry name" value="HTH-TYPE TRANSCRIPTIONAL REGULATOR RUTR"/>
    <property type="match status" value="1"/>
</dbReference>
<evidence type="ECO:0000259" key="5">
    <source>
        <dbReference type="PROSITE" id="PS50977"/>
    </source>
</evidence>
<dbReference type="PROSITE" id="PS50977">
    <property type="entry name" value="HTH_TETR_2"/>
    <property type="match status" value="1"/>
</dbReference>
<evidence type="ECO:0000313" key="6">
    <source>
        <dbReference type="EMBL" id="SDH07443.1"/>
    </source>
</evidence>